<keyword evidence="6" id="KW-0779">Telomere</keyword>
<accession>A0A0G4IZF6</accession>
<dbReference type="PANTHER" id="PTHR14865:SF2">
    <property type="entry name" value="CST COMPLEX SUBUNIT CTC1"/>
    <property type="match status" value="1"/>
</dbReference>
<keyword evidence="5" id="KW-0158">Chromosome</keyword>
<dbReference type="EMBL" id="CDSF01000101">
    <property type="protein sequence ID" value="CEP00607.1"/>
    <property type="molecule type" value="Genomic_DNA"/>
</dbReference>
<dbReference type="GO" id="GO:1990879">
    <property type="term" value="C:CST complex"/>
    <property type="evidence" value="ECO:0007669"/>
    <property type="project" value="TreeGrafter"/>
</dbReference>
<dbReference type="GO" id="GO:0045740">
    <property type="term" value="P:positive regulation of DNA replication"/>
    <property type="evidence" value="ECO:0007669"/>
    <property type="project" value="TreeGrafter"/>
</dbReference>
<evidence type="ECO:0000256" key="7">
    <source>
        <dbReference type="ARBA" id="ARBA00023125"/>
    </source>
</evidence>
<name>A0A0G4IZF6_PLABS</name>
<evidence type="ECO:0000256" key="6">
    <source>
        <dbReference type="ARBA" id="ARBA00022895"/>
    </source>
</evidence>
<gene>
    <name evidence="9" type="ORF">PBRA_001662</name>
</gene>
<evidence type="ECO:0000256" key="5">
    <source>
        <dbReference type="ARBA" id="ARBA00022454"/>
    </source>
</evidence>
<dbReference type="Proteomes" id="UP000039324">
    <property type="component" value="Unassembled WGS sequence"/>
</dbReference>
<evidence type="ECO:0000256" key="1">
    <source>
        <dbReference type="ARBA" id="ARBA00004123"/>
    </source>
</evidence>
<dbReference type="GO" id="GO:0010833">
    <property type="term" value="P:telomere maintenance via telomere lengthening"/>
    <property type="evidence" value="ECO:0007669"/>
    <property type="project" value="TreeGrafter"/>
</dbReference>
<dbReference type="GO" id="GO:0042162">
    <property type="term" value="F:telomeric DNA binding"/>
    <property type="evidence" value="ECO:0007669"/>
    <property type="project" value="TreeGrafter"/>
</dbReference>
<evidence type="ECO:0000256" key="3">
    <source>
        <dbReference type="ARBA" id="ARBA00006332"/>
    </source>
</evidence>
<keyword evidence="10" id="KW-1185">Reference proteome</keyword>
<proteinExistence type="inferred from homology"/>
<keyword evidence="7" id="KW-0238">DNA-binding</keyword>
<dbReference type="PANTHER" id="PTHR14865">
    <property type="entry name" value="CST COMPLEX SUBUNIT CTC1"/>
    <property type="match status" value="1"/>
</dbReference>
<sequence>MTGDGARGRRLQEAIESRAAGCSCRQCIDRLGIALGSSAVASIRDLQRRATPFRSAGDTVLIARLGHDRTTCSPVLADHSGEIPCALSSSTMARPPLHNEWIIVRCWALIMQGETYAGLEIDSGSIVRLPCHHDSCEAAPSPVAFADCLRRYEQRRQKAFTAISFAVAAVSLVFRHAPMFFVEATCAVDSLTPVAAYIAFTGEHLTWRPFVRMSARYTLTDVAIKSMRTGDSPDRNRVVFLAKPTSRLIGCVDGAGCIPDVPVRTLLCRQMAMVPRYRGLVTGHVMDGVYEIDEGKVVVYLTHATPPCLRSGIGIRVGALVDIFNAHVIPSDDASRAVVGLCTYGSIEIVKLSATMKAEPRFRVSPELDRLDLVDAVAVSRALISLKERFRQRVRSARLLAACLDLVLGQSAREDFRRNEVDEFFEHWKCNLVAPLSVARCRRHRVVSALDDLRPGSSILAGRLTVDPTCGALIVSEDGRSRRAIQCHVPDLVVKAMNVPLCSVDFQVAESELAGRYVTFRLSSSLMFNRPRQERPANRSTFRGRVLTRTESVGDHSFSILAQIVQSSAVDPVCVRCQGLAAAAVETVVRPGRVYDFIDVIASESGFVVDNDGDVVEVDGSDRDICDVSTIVGRPFEKGAIVSVRAHVSQMELREHDSTERTATIVLGLVDYRSAETVEAYVEISLKRPPVQLKPGAIVTLMRIERHLSVIGNVYLHGTPETAMFIEAEFDGSDGLETAPQLPTVTLRMLRDPFAPATTQRTICFVTSITRIRMRFSGDSSIDLRVSAVVDDGTSQANVSLDGDNARLVLPPLSGQLYAQLRSAGDVDLVPNRPSESMPAPVHDLARTVLRWVSQTTRQFVFYGRVPQRWPNEAPIADTPHSSEITIGKNKFITSVLPRMNLIVSKVEETDYINEAYRLLGTLA</sequence>
<keyword evidence="8" id="KW-0539">Nucleus</keyword>
<comment type="subcellular location">
    <subcellularLocation>
        <location evidence="2">Chromosome</location>
        <location evidence="2">Telomere</location>
    </subcellularLocation>
    <subcellularLocation>
        <location evidence="1">Nucleus</location>
    </subcellularLocation>
</comment>
<evidence type="ECO:0000313" key="9">
    <source>
        <dbReference type="EMBL" id="CEP00607.1"/>
    </source>
</evidence>
<dbReference type="OrthoDB" id="10668645at2759"/>
<evidence type="ECO:0000256" key="2">
    <source>
        <dbReference type="ARBA" id="ARBA00004574"/>
    </source>
</evidence>
<dbReference type="GO" id="GO:0003697">
    <property type="term" value="F:single-stranded DNA binding"/>
    <property type="evidence" value="ECO:0007669"/>
    <property type="project" value="TreeGrafter"/>
</dbReference>
<dbReference type="AlphaFoldDB" id="A0A0G4IZF6"/>
<evidence type="ECO:0000256" key="8">
    <source>
        <dbReference type="ARBA" id="ARBA00023242"/>
    </source>
</evidence>
<reference evidence="9 10" key="1">
    <citation type="submission" date="2015-02" db="EMBL/GenBank/DDBJ databases">
        <authorList>
            <person name="Chooi Y.-H."/>
        </authorList>
    </citation>
    <scope>NUCLEOTIDE SEQUENCE [LARGE SCALE GENOMIC DNA]</scope>
    <source>
        <strain evidence="9">E3</strain>
    </source>
</reference>
<evidence type="ECO:0000313" key="10">
    <source>
        <dbReference type="Proteomes" id="UP000039324"/>
    </source>
</evidence>
<protein>
    <recommendedName>
        <fullName evidence="4">CST complex subunit CTC1</fullName>
    </recommendedName>
</protein>
<comment type="similarity">
    <text evidence="3">Belongs to the CTC1 family.</text>
</comment>
<evidence type="ECO:0000256" key="4">
    <source>
        <dbReference type="ARBA" id="ARBA00016175"/>
    </source>
</evidence>
<dbReference type="InterPro" id="IPR042617">
    <property type="entry name" value="CTC1-like"/>
</dbReference>
<organism evidence="9 10">
    <name type="scientific">Plasmodiophora brassicae</name>
    <name type="common">Clubroot disease agent</name>
    <dbReference type="NCBI Taxonomy" id="37360"/>
    <lineage>
        <taxon>Eukaryota</taxon>
        <taxon>Sar</taxon>
        <taxon>Rhizaria</taxon>
        <taxon>Endomyxa</taxon>
        <taxon>Phytomyxea</taxon>
        <taxon>Plasmodiophorida</taxon>
        <taxon>Plasmodiophoridae</taxon>
        <taxon>Plasmodiophora</taxon>
    </lineage>
</organism>